<evidence type="ECO:0000313" key="2">
    <source>
        <dbReference type="Proteomes" id="UP000095283"/>
    </source>
</evidence>
<dbReference type="Proteomes" id="UP000095283">
    <property type="component" value="Unplaced"/>
</dbReference>
<dbReference type="GO" id="GO:0016153">
    <property type="term" value="F:urocanate hydratase activity"/>
    <property type="evidence" value="ECO:0007669"/>
    <property type="project" value="TreeGrafter"/>
</dbReference>
<keyword evidence="2" id="KW-1185">Reference proteome</keyword>
<feature type="domain" description="Urocanase C-terminal" evidence="1">
    <location>
        <begin position="76"/>
        <end position="110"/>
    </location>
</feature>
<evidence type="ECO:0000313" key="3">
    <source>
        <dbReference type="WBParaSite" id="Hba_20261"/>
    </source>
</evidence>
<reference evidence="3" key="1">
    <citation type="submission" date="2016-11" db="UniProtKB">
        <authorList>
            <consortium name="WormBaseParasite"/>
        </authorList>
    </citation>
    <scope>IDENTIFICATION</scope>
</reference>
<dbReference type="Gene3D" id="3.40.1770.10">
    <property type="entry name" value="Urocanase superfamily"/>
    <property type="match status" value="2"/>
</dbReference>
<dbReference type="AlphaFoldDB" id="A0A1I7XRV8"/>
<evidence type="ECO:0000259" key="1">
    <source>
        <dbReference type="Pfam" id="PF17392"/>
    </source>
</evidence>
<organism evidence="2 3">
    <name type="scientific">Heterorhabditis bacteriophora</name>
    <name type="common">Entomopathogenic nematode worm</name>
    <dbReference type="NCBI Taxonomy" id="37862"/>
    <lineage>
        <taxon>Eukaryota</taxon>
        <taxon>Metazoa</taxon>
        <taxon>Ecdysozoa</taxon>
        <taxon>Nematoda</taxon>
        <taxon>Chromadorea</taxon>
        <taxon>Rhabditida</taxon>
        <taxon>Rhabditina</taxon>
        <taxon>Rhabditomorpha</taxon>
        <taxon>Strongyloidea</taxon>
        <taxon>Heterorhabditidae</taxon>
        <taxon>Heterorhabditis</taxon>
    </lineage>
</organism>
<dbReference type="InterPro" id="IPR023637">
    <property type="entry name" value="Urocanase-like"/>
</dbReference>
<proteinExistence type="predicted"/>
<dbReference type="InterPro" id="IPR036190">
    <property type="entry name" value="Urocanase_sf"/>
</dbReference>
<dbReference type="GO" id="GO:0006548">
    <property type="term" value="P:L-histidine catabolic process"/>
    <property type="evidence" value="ECO:0007669"/>
    <property type="project" value="TreeGrafter"/>
</dbReference>
<dbReference type="WBParaSite" id="Hba_20261">
    <property type="protein sequence ID" value="Hba_20261"/>
    <property type="gene ID" value="Hba_20261"/>
</dbReference>
<dbReference type="Pfam" id="PF17392">
    <property type="entry name" value="Urocanase_C"/>
    <property type="match status" value="2"/>
</dbReference>
<accession>A0A1I7XRV8</accession>
<dbReference type="PANTHER" id="PTHR12216">
    <property type="entry name" value="UROCANATE HYDRATASE"/>
    <property type="match status" value="1"/>
</dbReference>
<feature type="domain" description="Urocanase C-terminal" evidence="1">
    <location>
        <begin position="2"/>
        <end position="43"/>
    </location>
</feature>
<sequence>MGFGPFRWVCTSQKKEDLMATDRIACKVIDNLMKDDGKQHLEWSTIRVKNRCRLADRISVDVIQTLIKRFKVKQIQDCARRASSMLQWDVSNGVARRSWSGNDKAIEAIRRTQRQNKDLRITLPVHADEMLLDGLF</sequence>
<protein>
    <submittedName>
        <fullName evidence="3">HTH_48 domain-containing protein</fullName>
    </submittedName>
</protein>
<dbReference type="SUPFAM" id="SSF111326">
    <property type="entry name" value="Urocanase"/>
    <property type="match status" value="1"/>
</dbReference>
<dbReference type="PANTHER" id="PTHR12216:SF3">
    <property type="entry name" value="UROCANATE HYDRATASE"/>
    <property type="match status" value="1"/>
</dbReference>
<dbReference type="InterPro" id="IPR035401">
    <property type="entry name" value="Urocanase_C"/>
</dbReference>
<name>A0A1I7XRV8_HETBA</name>